<keyword evidence="2" id="KW-1185">Reference proteome</keyword>
<organism evidence="1 2">
    <name type="scientific">Melastoma candidum</name>
    <dbReference type="NCBI Taxonomy" id="119954"/>
    <lineage>
        <taxon>Eukaryota</taxon>
        <taxon>Viridiplantae</taxon>
        <taxon>Streptophyta</taxon>
        <taxon>Embryophyta</taxon>
        <taxon>Tracheophyta</taxon>
        <taxon>Spermatophyta</taxon>
        <taxon>Magnoliopsida</taxon>
        <taxon>eudicotyledons</taxon>
        <taxon>Gunneridae</taxon>
        <taxon>Pentapetalae</taxon>
        <taxon>rosids</taxon>
        <taxon>malvids</taxon>
        <taxon>Myrtales</taxon>
        <taxon>Melastomataceae</taxon>
        <taxon>Melastomatoideae</taxon>
        <taxon>Melastomateae</taxon>
        <taxon>Melastoma</taxon>
    </lineage>
</organism>
<comment type="caution">
    <text evidence="1">The sequence shown here is derived from an EMBL/GenBank/DDBJ whole genome shotgun (WGS) entry which is preliminary data.</text>
</comment>
<accession>A0ACB9R1S8</accession>
<name>A0ACB9R1S8_9MYRT</name>
<protein>
    <submittedName>
        <fullName evidence="1">Uncharacterized protein</fullName>
    </submittedName>
</protein>
<dbReference type="EMBL" id="CM042884">
    <property type="protein sequence ID" value="KAI4369952.1"/>
    <property type="molecule type" value="Genomic_DNA"/>
</dbReference>
<gene>
    <name evidence="1" type="ORF">MLD38_018343</name>
</gene>
<evidence type="ECO:0000313" key="2">
    <source>
        <dbReference type="Proteomes" id="UP001057402"/>
    </source>
</evidence>
<dbReference type="Proteomes" id="UP001057402">
    <property type="component" value="Chromosome 5"/>
</dbReference>
<reference evidence="2" key="1">
    <citation type="journal article" date="2023" name="Front. Plant Sci.">
        <title>Chromosomal-level genome assembly of Melastoma candidum provides insights into trichome evolution.</title>
        <authorList>
            <person name="Zhong Y."/>
            <person name="Wu W."/>
            <person name="Sun C."/>
            <person name="Zou P."/>
            <person name="Liu Y."/>
            <person name="Dai S."/>
            <person name="Zhou R."/>
        </authorList>
    </citation>
    <scope>NUCLEOTIDE SEQUENCE [LARGE SCALE GENOMIC DNA]</scope>
</reference>
<evidence type="ECO:0000313" key="1">
    <source>
        <dbReference type="EMBL" id="KAI4369952.1"/>
    </source>
</evidence>
<sequence>MGRGHELEAVTLHPNSNHFRIGSKEYPPEACIRKAPYCCTTFRGELQLALQECLQDLFLTILYLVDWLQAFGKDRDWHGAEEEVRVGVSFSSWYRGDQRDRKEEEERHE</sequence>
<proteinExistence type="predicted"/>